<evidence type="ECO:0000313" key="3">
    <source>
        <dbReference type="EMBL" id="CAI4008633.1"/>
    </source>
</evidence>
<dbReference type="Proteomes" id="UP001152797">
    <property type="component" value="Unassembled WGS sequence"/>
</dbReference>
<reference evidence="3" key="1">
    <citation type="submission" date="2022-10" db="EMBL/GenBank/DDBJ databases">
        <authorList>
            <person name="Chen Y."/>
            <person name="Dougan E. K."/>
            <person name="Chan C."/>
            <person name="Rhodes N."/>
            <person name="Thang M."/>
        </authorList>
    </citation>
    <scope>NUCLEOTIDE SEQUENCE</scope>
</reference>
<keyword evidence="5" id="KW-1185">Reference proteome</keyword>
<dbReference type="AlphaFoldDB" id="A0A9P1DEN5"/>
<comment type="caution">
    <text evidence="3">The sequence shown here is derived from an EMBL/GenBank/DDBJ whole genome shotgun (WGS) entry which is preliminary data.</text>
</comment>
<evidence type="ECO:0000313" key="5">
    <source>
        <dbReference type="Proteomes" id="UP001152797"/>
    </source>
</evidence>
<gene>
    <name evidence="3" type="ORF">C1SCF055_LOCUS34057</name>
</gene>
<feature type="coiled-coil region" evidence="1">
    <location>
        <begin position="131"/>
        <end position="165"/>
    </location>
</feature>
<name>A0A9P1DEN5_9DINO</name>
<keyword evidence="1" id="KW-0175">Coiled coil</keyword>
<sequence length="176" mass="20760">MPSQEKRGGKKDDGKDNSTGVKNYQLRRRILDALDDASYSAWKNQPSICSIQEGSKSDTDKLLDAVEAKMRAEMEEQQRRAKFERLRDKRIKELEEVRVQKWNAHMAEVREAYRKKMFEEEQKANQRRLVQKDKEAEIQAAAEKKKQELERLQRLREQNILLREKERLANMAAKAA</sequence>
<organism evidence="3">
    <name type="scientific">Cladocopium goreaui</name>
    <dbReference type="NCBI Taxonomy" id="2562237"/>
    <lineage>
        <taxon>Eukaryota</taxon>
        <taxon>Sar</taxon>
        <taxon>Alveolata</taxon>
        <taxon>Dinophyceae</taxon>
        <taxon>Suessiales</taxon>
        <taxon>Symbiodiniaceae</taxon>
        <taxon>Cladocopium</taxon>
    </lineage>
</organism>
<accession>A0A9P1DEN5</accession>
<dbReference type="EMBL" id="CAMXCT020004335">
    <property type="protein sequence ID" value="CAL1162008.1"/>
    <property type="molecule type" value="Genomic_DNA"/>
</dbReference>
<dbReference type="EMBL" id="CAMXCT010004335">
    <property type="protein sequence ID" value="CAI4008633.1"/>
    <property type="molecule type" value="Genomic_DNA"/>
</dbReference>
<evidence type="ECO:0000256" key="2">
    <source>
        <dbReference type="SAM" id="MobiDB-lite"/>
    </source>
</evidence>
<protein>
    <submittedName>
        <fullName evidence="3">Uncharacterized protein</fullName>
    </submittedName>
</protein>
<evidence type="ECO:0000256" key="1">
    <source>
        <dbReference type="SAM" id="Coils"/>
    </source>
</evidence>
<evidence type="ECO:0000313" key="4">
    <source>
        <dbReference type="EMBL" id="CAL4795945.1"/>
    </source>
</evidence>
<feature type="compositionally biased region" description="Basic and acidic residues" evidence="2">
    <location>
        <begin position="1"/>
        <end position="16"/>
    </location>
</feature>
<dbReference type="EMBL" id="CAMXCT030004335">
    <property type="protein sequence ID" value="CAL4795945.1"/>
    <property type="molecule type" value="Genomic_DNA"/>
</dbReference>
<reference evidence="4 5" key="2">
    <citation type="submission" date="2024-05" db="EMBL/GenBank/DDBJ databases">
        <authorList>
            <person name="Chen Y."/>
            <person name="Shah S."/>
            <person name="Dougan E. K."/>
            <person name="Thang M."/>
            <person name="Chan C."/>
        </authorList>
    </citation>
    <scope>NUCLEOTIDE SEQUENCE [LARGE SCALE GENOMIC DNA]</scope>
</reference>
<proteinExistence type="predicted"/>
<feature type="region of interest" description="Disordered" evidence="2">
    <location>
        <begin position="1"/>
        <end position="23"/>
    </location>
</feature>